<feature type="region of interest" description="Disordered" evidence="1">
    <location>
        <begin position="241"/>
        <end position="383"/>
    </location>
</feature>
<dbReference type="RefSeq" id="XP_035824738.1">
    <property type="nucleotide sequence ID" value="XM_035968845.1"/>
</dbReference>
<dbReference type="InterPro" id="IPR035437">
    <property type="entry name" value="SNase_OB-fold_sf"/>
</dbReference>
<feature type="compositionally biased region" description="Basic and acidic residues" evidence="1">
    <location>
        <begin position="333"/>
        <end position="352"/>
    </location>
</feature>
<dbReference type="GeneID" id="101857553"/>
<dbReference type="Pfam" id="PF00567">
    <property type="entry name" value="TUDOR"/>
    <property type="match status" value="1"/>
</dbReference>
<evidence type="ECO:0000256" key="1">
    <source>
        <dbReference type="SAM" id="MobiDB-lite"/>
    </source>
</evidence>
<dbReference type="PANTHER" id="PTHR22948">
    <property type="entry name" value="TUDOR DOMAIN CONTAINING PROTEIN"/>
    <property type="match status" value="1"/>
</dbReference>
<evidence type="ECO:0000313" key="3">
    <source>
        <dbReference type="Proteomes" id="UP000694888"/>
    </source>
</evidence>
<accession>A0ABM1VQP6</accession>
<protein>
    <submittedName>
        <fullName evidence="4">Uncharacterized protein LOC101857553</fullName>
    </submittedName>
</protein>
<dbReference type="Proteomes" id="UP000694888">
    <property type="component" value="Unplaced"/>
</dbReference>
<reference evidence="4" key="1">
    <citation type="submission" date="2025-08" db="UniProtKB">
        <authorList>
            <consortium name="RefSeq"/>
        </authorList>
    </citation>
    <scope>IDENTIFICATION</scope>
</reference>
<proteinExistence type="predicted"/>
<dbReference type="InterPro" id="IPR050621">
    <property type="entry name" value="Tudor_domain_containing"/>
</dbReference>
<gene>
    <name evidence="4" type="primary">LOC101857553</name>
</gene>
<dbReference type="PANTHER" id="PTHR22948:SF29">
    <property type="entry name" value="FI02030P-RELATED"/>
    <property type="match status" value="1"/>
</dbReference>
<dbReference type="SUPFAM" id="SSF63748">
    <property type="entry name" value="Tudor/PWWP/MBT"/>
    <property type="match status" value="1"/>
</dbReference>
<dbReference type="Gene3D" id="2.40.50.90">
    <property type="match status" value="1"/>
</dbReference>
<evidence type="ECO:0000259" key="2">
    <source>
        <dbReference type="Pfam" id="PF00567"/>
    </source>
</evidence>
<name>A0ABM1VQP6_APLCA</name>
<dbReference type="InterPro" id="IPR002999">
    <property type="entry name" value="Tudor"/>
</dbReference>
<keyword evidence="3" id="KW-1185">Reference proteome</keyword>
<organism evidence="3 4">
    <name type="scientific">Aplysia californica</name>
    <name type="common">California sea hare</name>
    <dbReference type="NCBI Taxonomy" id="6500"/>
    <lineage>
        <taxon>Eukaryota</taxon>
        <taxon>Metazoa</taxon>
        <taxon>Spiralia</taxon>
        <taxon>Lophotrochozoa</taxon>
        <taxon>Mollusca</taxon>
        <taxon>Gastropoda</taxon>
        <taxon>Heterobranchia</taxon>
        <taxon>Euthyneura</taxon>
        <taxon>Tectipleura</taxon>
        <taxon>Aplysiida</taxon>
        <taxon>Aplysioidea</taxon>
        <taxon>Aplysiidae</taxon>
        <taxon>Aplysia</taxon>
    </lineage>
</organism>
<sequence>MAGHQSLPPVYKGRVTHVIDPSNFWMRIGSDSNFDNFGLYQRKFDEFLNGGCQEFPDSIGSLELGDCVMVADAEHASGVSSSSDSESEQSHWERAQVFSVDTDSGTVDVFYIDQGFTQIVKFSRVRLANQEIFQCFPPQAHHCELSSIVPLSKAWTRRAVTVFESQVTGRDLVVCVRAAVQPDGYCSVQLFYRWKESGPWLSVASHMLEEEVAMSSGGELEYDELPAQFVEAALLQMEEEQHAVCSDADGTQEAGSDVEVDQQSDHEAGRLSVSETQRCSPHEDVGQPSVNEAEPMSENKRRRPLEAELASSSPPSSSSSPPPSPTEVCSVHSEGREDSRVSEPELGLRKSCDQSVYLPSPSEFMAPPHPGTHSPCDVATESGGIPKVDVKNVFQETSHVDLWQMKEDKVSEAQRHVRSRLELDLHDGSDVEEEGGDSDTEYGEWVGRKGQRFEGVYLISFCPPIDVWKDT</sequence>
<feature type="domain" description="Tudor" evidence="2">
    <location>
        <begin position="87"/>
        <end position="146"/>
    </location>
</feature>
<evidence type="ECO:0000313" key="4">
    <source>
        <dbReference type="RefSeq" id="XP_035824738.1"/>
    </source>
</evidence>